<protein>
    <recommendedName>
        <fullName evidence="1">Aspartyl/glutamyl-tRNA(Asn/Gln) amidotransferase subunit C</fullName>
        <shortName evidence="1">Asp/Glu-ADT subunit C</shortName>
        <ecNumber evidence="1">6.3.5.-</ecNumber>
    </recommendedName>
</protein>
<dbReference type="AlphaFoldDB" id="A0A2U8FCD2"/>
<dbReference type="EC" id="6.3.5.-" evidence="1"/>
<comment type="subunit">
    <text evidence="1">Heterotrimer of A, B and C subunits.</text>
</comment>
<dbReference type="GO" id="GO:0005524">
    <property type="term" value="F:ATP binding"/>
    <property type="evidence" value="ECO:0007669"/>
    <property type="project" value="UniProtKB-KW"/>
</dbReference>
<dbReference type="InterPro" id="IPR036113">
    <property type="entry name" value="Asp/Glu-ADT_sf_sub_c"/>
</dbReference>
<sequence length="96" mass="11102">MSIDTNLLMRLQKLANITLKTEEIEKTKDNLNEIINFIENINNLDLEDIPTFFSQRTTALTMRDDIPINNPNIAQDILKNAPKSENNFFIVPKIIE</sequence>
<dbReference type="Proteomes" id="UP000244890">
    <property type="component" value="Chromosome"/>
</dbReference>
<organism evidence="2 3">
    <name type="scientific">Helicobacter apodemus</name>
    <dbReference type="NCBI Taxonomy" id="135569"/>
    <lineage>
        <taxon>Bacteria</taxon>
        <taxon>Pseudomonadati</taxon>
        <taxon>Campylobacterota</taxon>
        <taxon>Epsilonproteobacteria</taxon>
        <taxon>Campylobacterales</taxon>
        <taxon>Helicobacteraceae</taxon>
        <taxon>Helicobacter</taxon>
    </lineage>
</organism>
<keyword evidence="2" id="KW-0808">Transferase</keyword>
<comment type="catalytic activity">
    <reaction evidence="1">
        <text>L-aspartyl-tRNA(Asn) + L-glutamine + ATP + H2O = L-asparaginyl-tRNA(Asn) + L-glutamate + ADP + phosphate + 2 H(+)</text>
        <dbReference type="Rhea" id="RHEA:14513"/>
        <dbReference type="Rhea" id="RHEA-COMP:9674"/>
        <dbReference type="Rhea" id="RHEA-COMP:9677"/>
        <dbReference type="ChEBI" id="CHEBI:15377"/>
        <dbReference type="ChEBI" id="CHEBI:15378"/>
        <dbReference type="ChEBI" id="CHEBI:29985"/>
        <dbReference type="ChEBI" id="CHEBI:30616"/>
        <dbReference type="ChEBI" id="CHEBI:43474"/>
        <dbReference type="ChEBI" id="CHEBI:58359"/>
        <dbReference type="ChEBI" id="CHEBI:78515"/>
        <dbReference type="ChEBI" id="CHEBI:78516"/>
        <dbReference type="ChEBI" id="CHEBI:456216"/>
    </reaction>
</comment>
<dbReference type="NCBIfam" id="TIGR00135">
    <property type="entry name" value="gatC"/>
    <property type="match status" value="1"/>
</dbReference>
<evidence type="ECO:0000313" key="3">
    <source>
        <dbReference type="Proteomes" id="UP000244890"/>
    </source>
</evidence>
<keyword evidence="1" id="KW-0067">ATP-binding</keyword>
<comment type="function">
    <text evidence="1">Allows the formation of correctly charged Asn-tRNA(Asn) or Gln-tRNA(Gln) through the transamidation of misacylated Asp-tRNA(Asn) or Glu-tRNA(Gln) in organisms which lack either or both of asparaginyl-tRNA or glutaminyl-tRNA synthetases. The reaction takes place in the presence of glutamine and ATP through an activated phospho-Asp-tRNA(Asn) or phospho-Glu-tRNA(Gln).</text>
</comment>
<evidence type="ECO:0000313" key="2">
    <source>
        <dbReference type="EMBL" id="AWI33668.1"/>
    </source>
</evidence>
<dbReference type="PANTHER" id="PTHR15004:SF0">
    <property type="entry name" value="GLUTAMYL-TRNA(GLN) AMIDOTRANSFERASE SUBUNIT C, MITOCHONDRIAL"/>
    <property type="match status" value="1"/>
</dbReference>
<dbReference type="PANTHER" id="PTHR15004">
    <property type="entry name" value="GLUTAMYL-TRNA(GLN) AMIDOTRANSFERASE SUBUNIT C, MITOCHONDRIAL"/>
    <property type="match status" value="1"/>
</dbReference>
<dbReference type="GO" id="GO:0070681">
    <property type="term" value="P:glutaminyl-tRNAGln biosynthesis via transamidation"/>
    <property type="evidence" value="ECO:0007669"/>
    <property type="project" value="TreeGrafter"/>
</dbReference>
<dbReference type="RefSeq" id="WP_108910554.1">
    <property type="nucleotide sequence ID" value="NZ_CP021886.1"/>
</dbReference>
<comment type="similarity">
    <text evidence="1">Belongs to the GatC family.</text>
</comment>
<dbReference type="GO" id="GO:0016740">
    <property type="term" value="F:transferase activity"/>
    <property type="evidence" value="ECO:0007669"/>
    <property type="project" value="UniProtKB-KW"/>
</dbReference>
<dbReference type="KEGG" id="had:CDV25_01995"/>
<dbReference type="EMBL" id="CP021886">
    <property type="protein sequence ID" value="AWI33668.1"/>
    <property type="molecule type" value="Genomic_DNA"/>
</dbReference>
<gene>
    <name evidence="1" type="primary">gatC</name>
    <name evidence="2" type="ORF">CDV25_01995</name>
</gene>
<dbReference type="HAMAP" id="MF_00122">
    <property type="entry name" value="GatC"/>
    <property type="match status" value="1"/>
</dbReference>
<comment type="catalytic activity">
    <reaction evidence="1">
        <text>L-glutamyl-tRNA(Gln) + L-glutamine + ATP + H2O = L-glutaminyl-tRNA(Gln) + L-glutamate + ADP + phosphate + H(+)</text>
        <dbReference type="Rhea" id="RHEA:17521"/>
        <dbReference type="Rhea" id="RHEA-COMP:9681"/>
        <dbReference type="Rhea" id="RHEA-COMP:9684"/>
        <dbReference type="ChEBI" id="CHEBI:15377"/>
        <dbReference type="ChEBI" id="CHEBI:15378"/>
        <dbReference type="ChEBI" id="CHEBI:29985"/>
        <dbReference type="ChEBI" id="CHEBI:30616"/>
        <dbReference type="ChEBI" id="CHEBI:43474"/>
        <dbReference type="ChEBI" id="CHEBI:58359"/>
        <dbReference type="ChEBI" id="CHEBI:78520"/>
        <dbReference type="ChEBI" id="CHEBI:78521"/>
        <dbReference type="ChEBI" id="CHEBI:456216"/>
    </reaction>
</comment>
<keyword evidence="1" id="KW-0436">Ligase</keyword>
<accession>A0A2U8FCD2</accession>
<dbReference type="GO" id="GO:0050566">
    <property type="term" value="F:asparaginyl-tRNA synthase (glutamine-hydrolyzing) activity"/>
    <property type="evidence" value="ECO:0007669"/>
    <property type="project" value="RHEA"/>
</dbReference>
<evidence type="ECO:0000256" key="1">
    <source>
        <dbReference type="HAMAP-Rule" id="MF_00122"/>
    </source>
</evidence>
<dbReference type="GO" id="GO:0006412">
    <property type="term" value="P:translation"/>
    <property type="evidence" value="ECO:0007669"/>
    <property type="project" value="UniProtKB-UniRule"/>
</dbReference>
<name>A0A2U8FCD2_9HELI</name>
<dbReference type="SUPFAM" id="SSF141000">
    <property type="entry name" value="Glu-tRNAGln amidotransferase C subunit"/>
    <property type="match status" value="1"/>
</dbReference>
<dbReference type="Pfam" id="PF02686">
    <property type="entry name" value="GatC"/>
    <property type="match status" value="1"/>
</dbReference>
<keyword evidence="1" id="KW-0547">Nucleotide-binding</keyword>
<reference evidence="2 3" key="1">
    <citation type="submission" date="2017-06" db="EMBL/GenBank/DDBJ databases">
        <title>Complete genome of Helicobacter apodemus.</title>
        <authorList>
            <person name="Cho S."/>
        </authorList>
    </citation>
    <scope>NUCLEOTIDE SEQUENCE [LARGE SCALE GENOMIC DNA]</scope>
    <source>
        <strain evidence="3">SNUVETPUB-15-01</strain>
    </source>
</reference>
<dbReference type="InterPro" id="IPR003837">
    <property type="entry name" value="GatC"/>
</dbReference>
<keyword evidence="1" id="KW-0648">Protein biosynthesis</keyword>
<dbReference type="Gene3D" id="1.10.20.60">
    <property type="entry name" value="Glu-tRNAGln amidotransferase C subunit, N-terminal domain"/>
    <property type="match status" value="1"/>
</dbReference>
<dbReference type="OrthoDB" id="9813938at2"/>
<proteinExistence type="inferred from homology"/>
<dbReference type="GO" id="GO:0006450">
    <property type="term" value="P:regulation of translational fidelity"/>
    <property type="evidence" value="ECO:0007669"/>
    <property type="project" value="InterPro"/>
</dbReference>
<dbReference type="GO" id="GO:0050567">
    <property type="term" value="F:glutaminyl-tRNA synthase (glutamine-hydrolyzing) activity"/>
    <property type="evidence" value="ECO:0007669"/>
    <property type="project" value="UniProtKB-UniRule"/>
</dbReference>